<feature type="compositionally biased region" description="Pro residues" evidence="1">
    <location>
        <begin position="68"/>
        <end position="79"/>
    </location>
</feature>
<dbReference type="CTD" id="203328"/>
<feature type="region of interest" description="Disordered" evidence="1">
    <location>
        <begin position="39"/>
        <end position="143"/>
    </location>
</feature>
<accession>A0A9V1EVS5</accession>
<evidence type="ECO:0000313" key="2">
    <source>
        <dbReference type="Proteomes" id="UP001165780"/>
    </source>
</evidence>
<dbReference type="AlphaFoldDB" id="A0A9V1EVS5"/>
<feature type="compositionally biased region" description="Basic residues" evidence="1">
    <location>
        <begin position="132"/>
        <end position="143"/>
    </location>
</feature>
<dbReference type="Proteomes" id="UP001165780">
    <property type="component" value="Unplaced"/>
</dbReference>
<dbReference type="RefSeq" id="XP_019289891.2">
    <property type="nucleotide sequence ID" value="XM_019434346.2"/>
</dbReference>
<evidence type="ECO:0000256" key="1">
    <source>
        <dbReference type="SAM" id="MobiDB-lite"/>
    </source>
</evidence>
<proteinExistence type="predicted"/>
<evidence type="ECO:0000313" key="3">
    <source>
        <dbReference type="RefSeq" id="XP_019289891.2"/>
    </source>
</evidence>
<name>A0A9V1EVS5_PANPR</name>
<reference evidence="3" key="1">
    <citation type="submission" date="2025-08" db="UniProtKB">
        <authorList>
            <consortium name="RefSeq"/>
        </authorList>
    </citation>
    <scope>IDENTIFICATION</scope>
    <source>
        <tissue evidence="3">Whole blood</tissue>
    </source>
</reference>
<keyword evidence="2" id="KW-1185">Reference proteome</keyword>
<gene>
    <name evidence="3" type="primary">SUSD3</name>
</gene>
<feature type="region of interest" description="Disordered" evidence="1">
    <location>
        <begin position="1"/>
        <end position="26"/>
    </location>
</feature>
<protein>
    <submittedName>
        <fullName evidence="3">Sushi domain-containing protein 3 isoform X4</fullName>
    </submittedName>
</protein>
<dbReference type="GeneID" id="109257912"/>
<organism evidence="2 3">
    <name type="scientific">Panthera pardus</name>
    <name type="common">Leopard</name>
    <name type="synonym">Felis pardus</name>
    <dbReference type="NCBI Taxonomy" id="9691"/>
    <lineage>
        <taxon>Eukaryota</taxon>
        <taxon>Metazoa</taxon>
        <taxon>Chordata</taxon>
        <taxon>Craniata</taxon>
        <taxon>Vertebrata</taxon>
        <taxon>Euteleostomi</taxon>
        <taxon>Mammalia</taxon>
        <taxon>Eutheria</taxon>
        <taxon>Laurasiatheria</taxon>
        <taxon>Carnivora</taxon>
        <taxon>Feliformia</taxon>
        <taxon>Felidae</taxon>
        <taxon>Pantherinae</taxon>
        <taxon>Panthera</taxon>
    </lineage>
</organism>
<sequence>MCRSRRTPGLGNRGFQRGGGRGQSPCRALERDFLHRQLCPLGGWGSRGVGPAPDLRGGAGPRGRVPGRPAPPAQAPRYPPSGEERRDARGGLDPSPQGEARGARGGRRTRPGERHSCVTHPLGGETQDGHPGHPHGNRQQHRMHVHTGAATPAGHPSSPSWRRHFCGDCPRVPLPLRPPDGWVRPPHLCLEGEHRRVVFSEPRVQVMPVRSR</sequence>